<dbReference type="Proteomes" id="UP000515708">
    <property type="component" value="Chromosome"/>
</dbReference>
<dbReference type="PANTHER" id="PTHR43163:SF6">
    <property type="entry name" value="DIPEPTIDE TRANSPORT SYSTEM PERMEASE PROTEIN DPPB-RELATED"/>
    <property type="match status" value="1"/>
</dbReference>
<dbReference type="Pfam" id="PF19300">
    <property type="entry name" value="BPD_transp_1_N"/>
    <property type="match status" value="1"/>
</dbReference>
<dbReference type="InterPro" id="IPR035906">
    <property type="entry name" value="MetI-like_sf"/>
</dbReference>
<evidence type="ECO:0000259" key="8">
    <source>
        <dbReference type="PROSITE" id="PS50928"/>
    </source>
</evidence>
<dbReference type="AlphaFoldDB" id="A0A7D7WF77"/>
<feature type="domain" description="ABC transmembrane type-1" evidence="8">
    <location>
        <begin position="96"/>
        <end position="311"/>
    </location>
</feature>
<feature type="transmembrane region" description="Helical" evidence="7">
    <location>
        <begin position="96"/>
        <end position="123"/>
    </location>
</feature>
<dbReference type="GO" id="GO:0005886">
    <property type="term" value="C:plasma membrane"/>
    <property type="evidence" value="ECO:0007669"/>
    <property type="project" value="UniProtKB-SubCell"/>
</dbReference>
<evidence type="ECO:0000313" key="9">
    <source>
        <dbReference type="EMBL" id="QMU95913.1"/>
    </source>
</evidence>
<accession>A0A7D7WF77</accession>
<gene>
    <name evidence="9" type="ORF">FVO59_00895</name>
</gene>
<feature type="transmembrane region" description="Helical" evidence="7">
    <location>
        <begin position="9"/>
        <end position="30"/>
    </location>
</feature>
<dbReference type="Pfam" id="PF00528">
    <property type="entry name" value="BPD_transp_1"/>
    <property type="match status" value="1"/>
</dbReference>
<evidence type="ECO:0000256" key="4">
    <source>
        <dbReference type="ARBA" id="ARBA00022692"/>
    </source>
</evidence>
<sequence>MLLAILRRILYVVPLLWGVVTLTFILVSLAPGDIVTATIGDYPASEEYLAQRRAELGIDKPFIVQYLNYLWSVARGDLGFSFANREAVLPLVVDHLGATVILVVAASILSLTIGLPLGLWAATTRKRFVDTAINVLALVAFSIPTFWLALLGVMVFAISLGWLPTQGMTTIGFQGTPFEQALDVLSHLLLPAAAMAVPETALMIRMTRASAGGVLNSGFVLTAVSKGMTRSRIVRRHVVRNSLLPVVTVFGYTFGTMIGGSVLVEKVFGWPGMGTLLYDSVTRRDTAVVLGVVVVVAVVTLVVNVITDIVYGVIDPKVREATSL</sequence>
<reference evidence="9 10" key="1">
    <citation type="journal article" date="2020" name="Front. Microbiol.">
        <title>Design of Bacterial Strain-Specific qPCR Assays Using NGS Data and Publicly Available Resources and Its Application to Track Biocontrol Strains.</title>
        <authorList>
            <person name="Hernandez I."/>
            <person name="Sant C."/>
            <person name="Martinez R."/>
            <person name="Fernandez C."/>
        </authorList>
    </citation>
    <scope>NUCLEOTIDE SEQUENCE [LARGE SCALE GENOMIC DNA]</scope>
    <source>
        <strain evidence="9 10">B24</strain>
    </source>
</reference>
<organism evidence="9 10">
    <name type="scientific">Microbacterium esteraromaticum</name>
    <dbReference type="NCBI Taxonomy" id="57043"/>
    <lineage>
        <taxon>Bacteria</taxon>
        <taxon>Bacillati</taxon>
        <taxon>Actinomycetota</taxon>
        <taxon>Actinomycetes</taxon>
        <taxon>Micrococcales</taxon>
        <taxon>Microbacteriaceae</taxon>
        <taxon>Microbacterium</taxon>
    </lineage>
</organism>
<dbReference type="SUPFAM" id="SSF161098">
    <property type="entry name" value="MetI-like"/>
    <property type="match status" value="1"/>
</dbReference>
<dbReference type="CDD" id="cd06261">
    <property type="entry name" value="TM_PBP2"/>
    <property type="match status" value="1"/>
</dbReference>
<evidence type="ECO:0000256" key="3">
    <source>
        <dbReference type="ARBA" id="ARBA00022475"/>
    </source>
</evidence>
<keyword evidence="2 7" id="KW-0813">Transport</keyword>
<dbReference type="InterPro" id="IPR000515">
    <property type="entry name" value="MetI-like"/>
</dbReference>
<dbReference type="RefSeq" id="WP_182253737.1">
    <property type="nucleotide sequence ID" value="NZ_CP043732.1"/>
</dbReference>
<evidence type="ECO:0000256" key="6">
    <source>
        <dbReference type="ARBA" id="ARBA00023136"/>
    </source>
</evidence>
<evidence type="ECO:0000256" key="2">
    <source>
        <dbReference type="ARBA" id="ARBA00022448"/>
    </source>
</evidence>
<feature type="transmembrane region" description="Helical" evidence="7">
    <location>
        <begin position="242"/>
        <end position="264"/>
    </location>
</feature>
<dbReference type="PROSITE" id="PS50928">
    <property type="entry name" value="ABC_TM1"/>
    <property type="match status" value="1"/>
</dbReference>
<dbReference type="Gene3D" id="1.10.3720.10">
    <property type="entry name" value="MetI-like"/>
    <property type="match status" value="1"/>
</dbReference>
<proteinExistence type="inferred from homology"/>
<evidence type="ECO:0000256" key="5">
    <source>
        <dbReference type="ARBA" id="ARBA00022989"/>
    </source>
</evidence>
<dbReference type="InterPro" id="IPR045621">
    <property type="entry name" value="BPD_transp_1_N"/>
</dbReference>
<keyword evidence="5 7" id="KW-1133">Transmembrane helix</keyword>
<feature type="transmembrane region" description="Helical" evidence="7">
    <location>
        <begin position="287"/>
        <end position="314"/>
    </location>
</feature>
<evidence type="ECO:0000256" key="1">
    <source>
        <dbReference type="ARBA" id="ARBA00004651"/>
    </source>
</evidence>
<comment type="similarity">
    <text evidence="7">Belongs to the binding-protein-dependent transport system permease family.</text>
</comment>
<protein>
    <submittedName>
        <fullName evidence="9">ABC transporter permease</fullName>
    </submittedName>
</protein>
<dbReference type="GO" id="GO:0055085">
    <property type="term" value="P:transmembrane transport"/>
    <property type="evidence" value="ECO:0007669"/>
    <property type="project" value="InterPro"/>
</dbReference>
<comment type="subcellular location">
    <subcellularLocation>
        <location evidence="1 7">Cell membrane</location>
        <topology evidence="1 7">Multi-pass membrane protein</topology>
    </subcellularLocation>
</comment>
<evidence type="ECO:0000256" key="7">
    <source>
        <dbReference type="RuleBase" id="RU363032"/>
    </source>
</evidence>
<name>A0A7D7WF77_9MICO</name>
<dbReference type="PANTHER" id="PTHR43163">
    <property type="entry name" value="DIPEPTIDE TRANSPORT SYSTEM PERMEASE PROTEIN DPPB-RELATED"/>
    <property type="match status" value="1"/>
</dbReference>
<evidence type="ECO:0000313" key="10">
    <source>
        <dbReference type="Proteomes" id="UP000515708"/>
    </source>
</evidence>
<dbReference type="EMBL" id="CP043732">
    <property type="protein sequence ID" value="QMU95913.1"/>
    <property type="molecule type" value="Genomic_DNA"/>
</dbReference>
<keyword evidence="3" id="KW-1003">Cell membrane</keyword>
<keyword evidence="6 7" id="KW-0472">Membrane</keyword>
<feature type="transmembrane region" description="Helical" evidence="7">
    <location>
        <begin position="135"/>
        <end position="164"/>
    </location>
</feature>
<keyword evidence="4 7" id="KW-0812">Transmembrane</keyword>